<dbReference type="PROSITE" id="PS50011">
    <property type="entry name" value="PROTEIN_KINASE_DOM"/>
    <property type="match status" value="1"/>
</dbReference>
<sequence length="319" mass="37101">MYTQVSQEEASDVNAIINSKYKVVEPIARGVWGIVMVVRNIFTNELFAMKKLYGDDEVLNESLRCAWAMKPIMTHPNILNTRELFLHRNTDLTRQSDVALCYIMRYYKNQDLKSLLQKTRDRGEFLSEKQIYRYMLQLSYALECLHNHGFVHRDLKPSHVMISDDFESLYLGGFGMSQPVDQIQEQQMTSSMFKYLSPEVVDSIERKVTPESEVWTLGCIFFEMITLQIDERNLYMDWKMKGCDSFQEEIKNEILSCGFSEQLYSIVGGMLQEKPERITLDVLVQQIRGTLNYPKQIVDTMCAVCLRARHEAVSSVDSQ</sequence>
<dbReference type="PANTHER" id="PTHR43671">
    <property type="entry name" value="SERINE/THREONINE-PROTEIN KINASE NEK"/>
    <property type="match status" value="1"/>
</dbReference>
<evidence type="ECO:0000256" key="2">
    <source>
        <dbReference type="ARBA" id="ARBA00022527"/>
    </source>
</evidence>
<keyword evidence="11" id="KW-1185">Reference proteome</keyword>
<dbReference type="EMBL" id="JAOPGA020001346">
    <property type="protein sequence ID" value="KAL0487490.1"/>
    <property type="molecule type" value="Genomic_DNA"/>
</dbReference>
<evidence type="ECO:0000256" key="5">
    <source>
        <dbReference type="ARBA" id="ARBA00022777"/>
    </source>
</evidence>
<feature type="domain" description="Protein kinase" evidence="9">
    <location>
        <begin position="21"/>
        <end position="291"/>
    </location>
</feature>
<protein>
    <recommendedName>
        <fullName evidence="1">non-specific serine/threonine protein kinase</fullName>
        <ecNumber evidence="1">2.7.11.1</ecNumber>
    </recommendedName>
</protein>
<keyword evidence="4" id="KW-0547">Nucleotide-binding</keyword>
<comment type="catalytic activity">
    <reaction evidence="8">
        <text>L-seryl-[protein] + ATP = O-phospho-L-seryl-[protein] + ADP + H(+)</text>
        <dbReference type="Rhea" id="RHEA:17989"/>
        <dbReference type="Rhea" id="RHEA-COMP:9863"/>
        <dbReference type="Rhea" id="RHEA-COMP:11604"/>
        <dbReference type="ChEBI" id="CHEBI:15378"/>
        <dbReference type="ChEBI" id="CHEBI:29999"/>
        <dbReference type="ChEBI" id="CHEBI:30616"/>
        <dbReference type="ChEBI" id="CHEBI:83421"/>
        <dbReference type="ChEBI" id="CHEBI:456216"/>
        <dbReference type="EC" id="2.7.11.1"/>
    </reaction>
</comment>
<keyword evidence="6" id="KW-0067">ATP-binding</keyword>
<keyword evidence="3" id="KW-0808">Transferase</keyword>
<dbReference type="InterPro" id="IPR011009">
    <property type="entry name" value="Kinase-like_dom_sf"/>
</dbReference>
<evidence type="ECO:0000256" key="8">
    <source>
        <dbReference type="ARBA" id="ARBA00048679"/>
    </source>
</evidence>
<evidence type="ECO:0000256" key="1">
    <source>
        <dbReference type="ARBA" id="ARBA00012513"/>
    </source>
</evidence>
<evidence type="ECO:0000313" key="11">
    <source>
        <dbReference type="Proteomes" id="UP001431209"/>
    </source>
</evidence>
<dbReference type="InterPro" id="IPR050660">
    <property type="entry name" value="NEK_Ser/Thr_kinase"/>
</dbReference>
<dbReference type="PANTHER" id="PTHR43671:SF98">
    <property type="entry name" value="SERINE_THREONINE-PROTEIN KINASE NEK11"/>
    <property type="match status" value="1"/>
</dbReference>
<dbReference type="EC" id="2.7.11.1" evidence="1"/>
<dbReference type="SUPFAM" id="SSF56112">
    <property type="entry name" value="Protein kinase-like (PK-like)"/>
    <property type="match status" value="1"/>
</dbReference>
<evidence type="ECO:0000256" key="4">
    <source>
        <dbReference type="ARBA" id="ARBA00022741"/>
    </source>
</evidence>
<accession>A0AAW2ZDI5</accession>
<evidence type="ECO:0000259" key="9">
    <source>
        <dbReference type="PROSITE" id="PS50011"/>
    </source>
</evidence>
<dbReference type="GO" id="GO:0005524">
    <property type="term" value="F:ATP binding"/>
    <property type="evidence" value="ECO:0007669"/>
    <property type="project" value="UniProtKB-KW"/>
</dbReference>
<evidence type="ECO:0000256" key="3">
    <source>
        <dbReference type="ARBA" id="ARBA00022679"/>
    </source>
</evidence>
<dbReference type="AlphaFoldDB" id="A0AAW2ZDI5"/>
<name>A0AAW2ZDI5_9EUKA</name>
<keyword evidence="5 10" id="KW-0418">Kinase</keyword>
<dbReference type="Pfam" id="PF00069">
    <property type="entry name" value="Pkinase"/>
    <property type="match status" value="1"/>
</dbReference>
<comment type="caution">
    <text evidence="10">The sequence shown here is derived from an EMBL/GenBank/DDBJ whole genome shotgun (WGS) entry which is preliminary data.</text>
</comment>
<evidence type="ECO:0000256" key="7">
    <source>
        <dbReference type="ARBA" id="ARBA00047899"/>
    </source>
</evidence>
<keyword evidence="2" id="KW-0723">Serine/threonine-protein kinase</keyword>
<comment type="catalytic activity">
    <reaction evidence="7">
        <text>L-threonyl-[protein] + ATP = O-phospho-L-threonyl-[protein] + ADP + H(+)</text>
        <dbReference type="Rhea" id="RHEA:46608"/>
        <dbReference type="Rhea" id="RHEA-COMP:11060"/>
        <dbReference type="Rhea" id="RHEA-COMP:11605"/>
        <dbReference type="ChEBI" id="CHEBI:15378"/>
        <dbReference type="ChEBI" id="CHEBI:30013"/>
        <dbReference type="ChEBI" id="CHEBI:30616"/>
        <dbReference type="ChEBI" id="CHEBI:61977"/>
        <dbReference type="ChEBI" id="CHEBI:456216"/>
        <dbReference type="EC" id="2.7.11.1"/>
    </reaction>
</comment>
<dbReference type="Proteomes" id="UP001431209">
    <property type="component" value="Unassembled WGS sequence"/>
</dbReference>
<organism evidence="10 11">
    <name type="scientific">Acrasis kona</name>
    <dbReference type="NCBI Taxonomy" id="1008807"/>
    <lineage>
        <taxon>Eukaryota</taxon>
        <taxon>Discoba</taxon>
        <taxon>Heterolobosea</taxon>
        <taxon>Tetramitia</taxon>
        <taxon>Eutetramitia</taxon>
        <taxon>Acrasidae</taxon>
        <taxon>Acrasis</taxon>
    </lineage>
</organism>
<dbReference type="Gene3D" id="1.10.510.10">
    <property type="entry name" value="Transferase(Phosphotransferase) domain 1"/>
    <property type="match status" value="1"/>
</dbReference>
<proteinExistence type="predicted"/>
<evidence type="ECO:0000313" key="10">
    <source>
        <dbReference type="EMBL" id="KAL0487490.1"/>
    </source>
</evidence>
<gene>
    <name evidence="10" type="ORF">AKO1_004136</name>
</gene>
<evidence type="ECO:0000256" key="6">
    <source>
        <dbReference type="ARBA" id="ARBA00022840"/>
    </source>
</evidence>
<dbReference type="InterPro" id="IPR000719">
    <property type="entry name" value="Prot_kinase_dom"/>
</dbReference>
<dbReference type="GO" id="GO:0004674">
    <property type="term" value="F:protein serine/threonine kinase activity"/>
    <property type="evidence" value="ECO:0007669"/>
    <property type="project" value="UniProtKB-KW"/>
</dbReference>
<reference evidence="10 11" key="1">
    <citation type="submission" date="2024-03" db="EMBL/GenBank/DDBJ databases">
        <title>The Acrasis kona genome and developmental transcriptomes reveal deep origins of eukaryotic multicellular pathways.</title>
        <authorList>
            <person name="Sheikh S."/>
            <person name="Fu C.-J."/>
            <person name="Brown M.W."/>
            <person name="Baldauf S.L."/>
        </authorList>
    </citation>
    <scope>NUCLEOTIDE SEQUENCE [LARGE SCALE GENOMIC DNA]</scope>
    <source>
        <strain evidence="10 11">ATCC MYA-3509</strain>
    </source>
</reference>